<dbReference type="Proteomes" id="UP001057375">
    <property type="component" value="Unassembled WGS sequence"/>
</dbReference>
<name>A0ABQ5JWE5_9EUKA</name>
<reference evidence="1" key="1">
    <citation type="submission" date="2022-03" db="EMBL/GenBank/DDBJ databases">
        <title>Draft genome sequence of Aduncisulcus paluster, a free-living microaerophilic Fornicata.</title>
        <authorList>
            <person name="Yuyama I."/>
            <person name="Kume K."/>
            <person name="Tamura T."/>
            <person name="Inagaki Y."/>
            <person name="Hashimoto T."/>
        </authorList>
    </citation>
    <scope>NUCLEOTIDE SEQUENCE</scope>
    <source>
        <strain evidence="1">NY0171</strain>
    </source>
</reference>
<evidence type="ECO:0000313" key="1">
    <source>
        <dbReference type="EMBL" id="GKT19735.1"/>
    </source>
</evidence>
<evidence type="ECO:0000313" key="2">
    <source>
        <dbReference type="Proteomes" id="UP001057375"/>
    </source>
</evidence>
<protein>
    <submittedName>
        <fullName evidence="1">ABC transporter substrate-binding protein</fullName>
    </submittedName>
</protein>
<gene>
    <name evidence="1" type="ORF">ADUPG1_004343</name>
</gene>
<organism evidence="1 2">
    <name type="scientific">Aduncisulcus paluster</name>
    <dbReference type="NCBI Taxonomy" id="2918883"/>
    <lineage>
        <taxon>Eukaryota</taxon>
        <taxon>Metamonada</taxon>
        <taxon>Carpediemonas-like organisms</taxon>
        <taxon>Aduncisulcus</taxon>
    </lineage>
</organism>
<dbReference type="PANTHER" id="PTHR42779">
    <property type="entry name" value="PROTEIN YNJB"/>
    <property type="match status" value="1"/>
</dbReference>
<comment type="caution">
    <text evidence="1">The sequence shown here is derived from an EMBL/GenBank/DDBJ whole genome shotgun (WGS) entry which is preliminary data.</text>
</comment>
<dbReference type="Gene3D" id="3.40.190.10">
    <property type="entry name" value="Periplasmic binding protein-like II"/>
    <property type="match status" value="1"/>
</dbReference>
<feature type="non-terminal residue" evidence="1">
    <location>
        <position position="118"/>
    </location>
</feature>
<sequence>MDNFIAPRLKEKYNITLNRVPISDARDMINKLITEKEVDKKDGSIDVMWINGENFALSKENDLLLGAYADQLPNYNALVDTTAKDITYDFGLSTDNMEVPWGKSQFVFVYDSAKIDTP</sequence>
<dbReference type="PANTHER" id="PTHR42779:SF1">
    <property type="entry name" value="PROTEIN YNJB"/>
    <property type="match status" value="1"/>
</dbReference>
<keyword evidence="2" id="KW-1185">Reference proteome</keyword>
<feature type="non-terminal residue" evidence="1">
    <location>
        <position position="1"/>
    </location>
</feature>
<proteinExistence type="predicted"/>
<dbReference type="EMBL" id="BQXS01006396">
    <property type="protein sequence ID" value="GKT19735.1"/>
    <property type="molecule type" value="Genomic_DNA"/>
</dbReference>
<dbReference type="SUPFAM" id="SSF53850">
    <property type="entry name" value="Periplasmic binding protein-like II"/>
    <property type="match status" value="1"/>
</dbReference>
<accession>A0ABQ5JWE5</accession>